<evidence type="ECO:0000313" key="2">
    <source>
        <dbReference type="EMBL" id="MXY93612.1"/>
    </source>
</evidence>
<keyword evidence="1" id="KW-0472">Membrane</keyword>
<keyword evidence="1" id="KW-1133">Transmembrane helix</keyword>
<dbReference type="AlphaFoldDB" id="A0A6B0YV59"/>
<organism evidence="2">
    <name type="scientific">Caldilineaceae bacterium SB0664_bin_27</name>
    <dbReference type="NCBI Taxonomy" id="2605260"/>
    <lineage>
        <taxon>Bacteria</taxon>
        <taxon>Bacillati</taxon>
        <taxon>Chloroflexota</taxon>
        <taxon>Caldilineae</taxon>
        <taxon>Caldilineales</taxon>
        <taxon>Caldilineaceae</taxon>
    </lineage>
</organism>
<keyword evidence="1" id="KW-0812">Transmembrane</keyword>
<reference evidence="2" key="1">
    <citation type="submission" date="2019-09" db="EMBL/GenBank/DDBJ databases">
        <title>Characterisation of the sponge microbiome using genome-centric metagenomics.</title>
        <authorList>
            <person name="Engelberts J.P."/>
            <person name="Robbins S.J."/>
            <person name="De Goeij J.M."/>
            <person name="Aranda M."/>
            <person name="Bell S.C."/>
            <person name="Webster N.S."/>
        </authorList>
    </citation>
    <scope>NUCLEOTIDE SEQUENCE</scope>
    <source>
        <strain evidence="2">SB0664_bin_27</strain>
    </source>
</reference>
<gene>
    <name evidence="2" type="ORF">F4Y42_09205</name>
</gene>
<feature type="transmembrane region" description="Helical" evidence="1">
    <location>
        <begin position="174"/>
        <end position="193"/>
    </location>
</feature>
<dbReference type="EMBL" id="VXRG01000076">
    <property type="protein sequence ID" value="MXY93612.1"/>
    <property type="molecule type" value="Genomic_DNA"/>
</dbReference>
<evidence type="ECO:0000256" key="1">
    <source>
        <dbReference type="SAM" id="Phobius"/>
    </source>
</evidence>
<feature type="transmembrane region" description="Helical" evidence="1">
    <location>
        <begin position="205"/>
        <end position="225"/>
    </location>
</feature>
<accession>A0A6B0YV59</accession>
<comment type="caution">
    <text evidence="2">The sequence shown here is derived from an EMBL/GenBank/DDBJ whole genome shotgun (WGS) entry which is preliminary data.</text>
</comment>
<name>A0A6B0YV59_9CHLR</name>
<sequence length="227" mass="23685">MVQFLGPNSQVAAFNAPAQNIPPAVREQLEPKNRFEEAIRSMERYLSVGQDGLLHLNVAHGSDIDVPDTLFDELQASMQALNGQVQAGAIGIEEVLLNSGERVIDKKAAPLAASSAFAQVAAFNASGWDGPQTVLQQLESVPRDHNGPACIGRTGIDWLWYGPRIYLNSCHTEAWVIALGAGGAVGTALCVLITSGTIVGIPASAACALVGTIATTVTVATIQAISA</sequence>
<protein>
    <submittedName>
        <fullName evidence="2">Uncharacterized protein</fullName>
    </submittedName>
</protein>
<proteinExistence type="predicted"/>